<dbReference type="AlphaFoldDB" id="A0A0F9I8E1"/>
<gene>
    <name evidence="1" type="ORF">LCGC14_1972270</name>
</gene>
<organism evidence="1">
    <name type="scientific">marine sediment metagenome</name>
    <dbReference type="NCBI Taxonomy" id="412755"/>
    <lineage>
        <taxon>unclassified sequences</taxon>
        <taxon>metagenomes</taxon>
        <taxon>ecological metagenomes</taxon>
    </lineage>
</organism>
<sequence length="33" mass="3875">MKMENYFFKIELIATECPYIREGLQPDGNFGGY</sequence>
<accession>A0A0F9I8E1</accession>
<dbReference type="EMBL" id="LAZR01021915">
    <property type="protein sequence ID" value="KKL83677.1"/>
    <property type="molecule type" value="Genomic_DNA"/>
</dbReference>
<protein>
    <submittedName>
        <fullName evidence="1">Uncharacterized protein</fullName>
    </submittedName>
</protein>
<reference evidence="1" key="1">
    <citation type="journal article" date="2015" name="Nature">
        <title>Complex archaea that bridge the gap between prokaryotes and eukaryotes.</title>
        <authorList>
            <person name="Spang A."/>
            <person name="Saw J.H."/>
            <person name="Jorgensen S.L."/>
            <person name="Zaremba-Niedzwiedzka K."/>
            <person name="Martijn J."/>
            <person name="Lind A.E."/>
            <person name="van Eijk R."/>
            <person name="Schleper C."/>
            <person name="Guy L."/>
            <person name="Ettema T.J."/>
        </authorList>
    </citation>
    <scope>NUCLEOTIDE SEQUENCE</scope>
</reference>
<name>A0A0F9I8E1_9ZZZZ</name>
<proteinExistence type="predicted"/>
<evidence type="ECO:0000313" key="1">
    <source>
        <dbReference type="EMBL" id="KKL83677.1"/>
    </source>
</evidence>
<comment type="caution">
    <text evidence="1">The sequence shown here is derived from an EMBL/GenBank/DDBJ whole genome shotgun (WGS) entry which is preliminary data.</text>
</comment>